<dbReference type="AlphaFoldDB" id="A0A1Y1Y679"/>
<dbReference type="STRING" id="1231657.A0A1Y1Y679"/>
<evidence type="ECO:0000313" key="3">
    <source>
        <dbReference type="Proteomes" id="UP000193144"/>
    </source>
</evidence>
<dbReference type="OrthoDB" id="3800899at2759"/>
<sequence length="221" mass="24722">MLSTDGVHGHPADDFILSTPRYDLDSLDEFNWDENFSQSPSPHDFAHGQMNNGSTAQKMPMPTSPFDPRGSTANEQPIPKLAERAARAAPPRRAVDGPIPPTPTSTNLGKRKRREADLFLACPIFQADIILGRGHSCSSAGPAKNMSDIRRHLLRGKKPHLHFLKSCKTCKKHVLHQQEYETRHGQHCGKVQPQRQSTETQWTLLFAQLYSDIENIPSPCK</sequence>
<feature type="region of interest" description="Disordered" evidence="1">
    <location>
        <begin position="33"/>
        <end position="109"/>
    </location>
</feature>
<accession>A0A1Y1Y679</accession>
<protein>
    <submittedName>
        <fullName evidence="2">Uncharacterized protein</fullName>
    </submittedName>
</protein>
<dbReference type="EMBL" id="MCFA01000340">
    <property type="protein sequence ID" value="ORX93469.1"/>
    <property type="molecule type" value="Genomic_DNA"/>
</dbReference>
<evidence type="ECO:0000313" key="2">
    <source>
        <dbReference type="EMBL" id="ORX93469.1"/>
    </source>
</evidence>
<reference evidence="2 3" key="1">
    <citation type="submission" date="2016-07" db="EMBL/GenBank/DDBJ databases">
        <title>Pervasive Adenine N6-methylation of Active Genes in Fungi.</title>
        <authorList>
            <consortium name="DOE Joint Genome Institute"/>
            <person name="Mondo S.J."/>
            <person name="Dannebaum R.O."/>
            <person name="Kuo R.C."/>
            <person name="Labutti K."/>
            <person name="Haridas S."/>
            <person name="Kuo A."/>
            <person name="Salamov A."/>
            <person name="Ahrendt S.R."/>
            <person name="Lipzen A."/>
            <person name="Sullivan W."/>
            <person name="Andreopoulos W.B."/>
            <person name="Clum A."/>
            <person name="Lindquist E."/>
            <person name="Daum C."/>
            <person name="Ramamoorthy G.K."/>
            <person name="Gryganskyi A."/>
            <person name="Culley D."/>
            <person name="Magnuson J.K."/>
            <person name="James T.Y."/>
            <person name="O'Malley M.A."/>
            <person name="Stajich J.E."/>
            <person name="Spatafora J.W."/>
            <person name="Visel A."/>
            <person name="Grigoriev I.V."/>
        </authorList>
    </citation>
    <scope>NUCLEOTIDE SEQUENCE [LARGE SCALE GENOMIC DNA]</scope>
    <source>
        <strain evidence="2 3">CBS 115471</strain>
    </source>
</reference>
<name>A0A1Y1Y679_9PLEO</name>
<comment type="caution">
    <text evidence="2">The sequence shown here is derived from an EMBL/GenBank/DDBJ whole genome shotgun (WGS) entry which is preliminary data.</text>
</comment>
<gene>
    <name evidence="2" type="ORF">BCR34DRAFT_239543</name>
</gene>
<organism evidence="2 3">
    <name type="scientific">Clohesyomyces aquaticus</name>
    <dbReference type="NCBI Taxonomy" id="1231657"/>
    <lineage>
        <taxon>Eukaryota</taxon>
        <taxon>Fungi</taxon>
        <taxon>Dikarya</taxon>
        <taxon>Ascomycota</taxon>
        <taxon>Pezizomycotina</taxon>
        <taxon>Dothideomycetes</taxon>
        <taxon>Pleosporomycetidae</taxon>
        <taxon>Pleosporales</taxon>
        <taxon>Lindgomycetaceae</taxon>
        <taxon>Clohesyomyces</taxon>
    </lineage>
</organism>
<proteinExistence type="predicted"/>
<dbReference type="Proteomes" id="UP000193144">
    <property type="component" value="Unassembled WGS sequence"/>
</dbReference>
<evidence type="ECO:0000256" key="1">
    <source>
        <dbReference type="SAM" id="MobiDB-lite"/>
    </source>
</evidence>
<keyword evidence="3" id="KW-1185">Reference proteome</keyword>